<dbReference type="OrthoDB" id="878730at2"/>
<reference evidence="1 2" key="1">
    <citation type="submission" date="2013-09" db="EMBL/GenBank/DDBJ databases">
        <authorList>
            <person name="Zeng Z."/>
            <person name="Chen C."/>
        </authorList>
    </citation>
    <scope>NUCLEOTIDE SEQUENCE [LARGE SCALE GENOMIC DNA]</scope>
    <source>
        <strain evidence="1 2">WB 3.3-2</strain>
    </source>
</reference>
<gene>
    <name evidence="1" type="ORF">Q765_06655</name>
</gene>
<proteinExistence type="predicted"/>
<dbReference type="eggNOG" id="COG3209">
    <property type="taxonomic scope" value="Bacteria"/>
</dbReference>
<name>A0A0A2M6U3_9FLAO</name>
<protein>
    <recommendedName>
        <fullName evidence="3">RHS repeat-associated core domain-containing protein</fullName>
    </recommendedName>
</protein>
<organism evidence="1 2">
    <name type="scientific">Flavobacterium rivuli WB 3.3-2 = DSM 21788</name>
    <dbReference type="NCBI Taxonomy" id="1121895"/>
    <lineage>
        <taxon>Bacteria</taxon>
        <taxon>Pseudomonadati</taxon>
        <taxon>Bacteroidota</taxon>
        <taxon>Flavobacteriia</taxon>
        <taxon>Flavobacteriales</taxon>
        <taxon>Flavobacteriaceae</taxon>
        <taxon>Flavobacterium</taxon>
    </lineage>
</organism>
<dbReference type="Gene3D" id="2.180.10.10">
    <property type="entry name" value="RHS repeat-associated core"/>
    <property type="match status" value="1"/>
</dbReference>
<dbReference type="EMBL" id="JRLX01000005">
    <property type="protein sequence ID" value="KGO87341.1"/>
    <property type="molecule type" value="Genomic_DNA"/>
</dbReference>
<evidence type="ECO:0000313" key="1">
    <source>
        <dbReference type="EMBL" id="KGO87341.1"/>
    </source>
</evidence>
<accession>A0A0A2M6U3</accession>
<dbReference type="STRING" id="1121895.GCA_000378485_02260"/>
<dbReference type="RefSeq" id="WP_020213422.1">
    <property type="nucleotide sequence ID" value="NZ_JRLX01000005.1"/>
</dbReference>
<dbReference type="Proteomes" id="UP000030152">
    <property type="component" value="Unassembled WGS sequence"/>
</dbReference>
<sequence>MNIDPKAEQYRRWSPYIYAYDNPIRFIDPDGMSAIWKPDVNGNLIAEKGDNTKTLAKYLGAKVFDIAESQ</sequence>
<dbReference type="AlphaFoldDB" id="A0A0A2M6U3"/>
<keyword evidence="2" id="KW-1185">Reference proteome</keyword>
<evidence type="ECO:0008006" key="3">
    <source>
        <dbReference type="Google" id="ProtNLM"/>
    </source>
</evidence>
<evidence type="ECO:0000313" key="2">
    <source>
        <dbReference type="Proteomes" id="UP000030152"/>
    </source>
</evidence>
<comment type="caution">
    <text evidence="1">The sequence shown here is derived from an EMBL/GenBank/DDBJ whole genome shotgun (WGS) entry which is preliminary data.</text>
</comment>